<accession>A0A4U0WI27</accession>
<dbReference type="Proteomes" id="UP000309340">
    <property type="component" value="Unassembled WGS sequence"/>
</dbReference>
<reference evidence="4 5" key="1">
    <citation type="submission" date="2017-03" db="EMBL/GenBank/DDBJ databases">
        <title>Genomes of endolithic fungi from Antarctica.</title>
        <authorList>
            <person name="Coleine C."/>
            <person name="Masonjones S."/>
            <person name="Stajich J.E."/>
        </authorList>
    </citation>
    <scope>NUCLEOTIDE SEQUENCE [LARGE SCALE GENOMIC DNA]</scope>
    <source>
        <strain evidence="4 5">CCFEE 5184</strain>
    </source>
</reference>
<evidence type="ECO:0000256" key="1">
    <source>
        <dbReference type="SAM" id="MobiDB-lite"/>
    </source>
</evidence>
<gene>
    <name evidence="4" type="ORF">B0A55_11803</name>
</gene>
<feature type="domain" description="ABC toxin N-terminal" evidence="3">
    <location>
        <begin position="630"/>
        <end position="753"/>
    </location>
</feature>
<feature type="non-terminal residue" evidence="4">
    <location>
        <position position="1"/>
    </location>
</feature>
<protein>
    <submittedName>
        <fullName evidence="4">Uncharacterized protein</fullName>
    </submittedName>
</protein>
<comment type="caution">
    <text evidence="4">The sequence shown here is derived from an EMBL/GenBank/DDBJ whole genome shotgun (WGS) entry which is preliminary data.</text>
</comment>
<dbReference type="InterPro" id="IPR041079">
    <property type="entry name" value="Neuraminidase-like"/>
</dbReference>
<dbReference type="AlphaFoldDB" id="A0A4U0WI27"/>
<evidence type="ECO:0000313" key="4">
    <source>
        <dbReference type="EMBL" id="TKA62642.1"/>
    </source>
</evidence>
<proteinExistence type="predicted"/>
<evidence type="ECO:0000259" key="3">
    <source>
        <dbReference type="Pfam" id="PF20220"/>
    </source>
</evidence>
<dbReference type="Pfam" id="PF20220">
    <property type="entry name" value="ABC_toxin_N"/>
    <property type="match status" value="1"/>
</dbReference>
<feature type="region of interest" description="Disordered" evidence="1">
    <location>
        <begin position="130"/>
        <end position="155"/>
    </location>
</feature>
<evidence type="ECO:0000313" key="5">
    <source>
        <dbReference type="Proteomes" id="UP000309340"/>
    </source>
</evidence>
<feature type="compositionally biased region" description="Polar residues" evidence="1">
    <location>
        <begin position="146"/>
        <end position="155"/>
    </location>
</feature>
<dbReference type="Pfam" id="PF18413">
    <property type="entry name" value="Neuraminidase"/>
    <property type="match status" value="1"/>
</dbReference>
<evidence type="ECO:0000259" key="2">
    <source>
        <dbReference type="Pfam" id="PF18413"/>
    </source>
</evidence>
<dbReference type="OrthoDB" id="4940706at2759"/>
<keyword evidence="5" id="KW-1185">Reference proteome</keyword>
<dbReference type="InterPro" id="IPR046839">
    <property type="entry name" value="ABC_toxin_N"/>
</dbReference>
<feature type="domain" description="Neuraminidase-like" evidence="2">
    <location>
        <begin position="783"/>
        <end position="956"/>
    </location>
</feature>
<dbReference type="STRING" id="329884.A0A4U0WI27"/>
<name>A0A4U0WI27_9PEZI</name>
<sequence>GTSASIQWVGILSDREIAELRNAVNTSGSQVTPELEANAAAGPDDGRADERLAWNDAVDRASSQCREFYFSKLAFMFPVEAQAAETSSMATLLASDPPPASTNGRQTIAAAGKAPDGLQGLAARTLPVPTTIDPAGSGHGTKIDPSCSSAVRPTPDQSCQSKSTYLLSYLVPLIRKRLMHRSVIDTVIAKAGFQDRNVAETMMDNILTVDYFPSTDSTSDGVSQATASSQVTQIKSENAMSFLTDTVGTKVSLWRGYLQTTLPSATYVFYLSNDDHVKTVQAPQALRYTARAALASLSAGAYMLELPTAMKPYLQWSNDNGPELRVESEAFSWQGFISVPASDTHVFSVDATPYTNGPPPIWVDNVQKPLLPQYAASAGVPASVTYCTEPLYMDANKLHTLQFPDAELSGLQWTSSGLPRTSVPSSALLSNFAGDRMQALFTKMTKMALLLNRFTLSSNELLYIHTNSNFFAGLTLDGLGNVTQWIRLSSYVRLRDSLPAKTDQSLLELFGWASSAATETGPEKVLEQVRAATSWPDATLAQILAQANFLEGTAKDFTDERALLRIQQLLSLSALIGVQPQQLFTWARPLGTGTPDFFRYSIHAGDIQKVARSHFDAESWTEAVRPINNTLRQHQNSALIAYLLTQREFTDVNQDVDADSLFEFFLIDVQTGPLVETSRIKQAIASVQTFIQRCFLGLERDRGVPSDALDYHRWDWMQRYTVWEANRKVFLYPENYIEPSLRDDKTDFFRQLESDLLQKNTTQDTVRAAVRSYVYSLYGVANLKAVGMYLSYNVLDSNQVDKAHVNARTRQTPFRYYYTSFTPAQVSPPHPNVGDIGNDHDLDPTANGGGPSGQHRNGIWAGWQVMQVDIPHYNTQTASNAGGDAVIGNHLALMVFDGRLLLFVAQMASKTAPANPFAGRDDYNTLSSDFAAKATPKSRWDISLSWTELRDGKWTQ</sequence>
<dbReference type="EMBL" id="NAJQ01001048">
    <property type="protein sequence ID" value="TKA62642.1"/>
    <property type="molecule type" value="Genomic_DNA"/>
</dbReference>
<organism evidence="4 5">
    <name type="scientific">Friedmanniomyces simplex</name>
    <dbReference type="NCBI Taxonomy" id="329884"/>
    <lineage>
        <taxon>Eukaryota</taxon>
        <taxon>Fungi</taxon>
        <taxon>Dikarya</taxon>
        <taxon>Ascomycota</taxon>
        <taxon>Pezizomycotina</taxon>
        <taxon>Dothideomycetes</taxon>
        <taxon>Dothideomycetidae</taxon>
        <taxon>Mycosphaerellales</taxon>
        <taxon>Teratosphaeriaceae</taxon>
        <taxon>Friedmanniomyces</taxon>
    </lineage>
</organism>